<gene>
    <name evidence="1" type="ORF">HCX62_04775</name>
</gene>
<dbReference type="AlphaFoldDB" id="A0A7X1A1D4"/>
<protein>
    <submittedName>
        <fullName evidence="1">DUF2750 domain-containing protein</fullName>
    </submittedName>
</protein>
<sequence length="131" mass="15021">MYKLSPKEIEVMVNKSAKDRYIYFVKRVADQGAAWTLKDKEGFVTTSDSEASLALPIWPFKEYASKLKENEWKDLELKKISFKQLSKEILPNLSKDSVNVAVFMVPNTNEVVTVSADRLLDDLLNEQSNFL</sequence>
<dbReference type="RefSeq" id="WP_185637290.1">
    <property type="nucleotide sequence ID" value="NZ_JAATOD010000001.1"/>
</dbReference>
<comment type="caution">
    <text evidence="1">The sequence shown here is derived from an EMBL/GenBank/DDBJ whole genome shotgun (WGS) entry which is preliminary data.</text>
</comment>
<dbReference type="Pfam" id="PF11042">
    <property type="entry name" value="DUF2750"/>
    <property type="match status" value="1"/>
</dbReference>
<dbReference type="InterPro" id="IPR021284">
    <property type="entry name" value="DUF2750"/>
</dbReference>
<proteinExistence type="predicted"/>
<evidence type="ECO:0000313" key="1">
    <source>
        <dbReference type="EMBL" id="MBC2329362.1"/>
    </source>
</evidence>
<name>A0A7X1A1D4_9LIST</name>
<organism evidence="1 2">
    <name type="scientific">Listeria swaminathanii</name>
    <dbReference type="NCBI Taxonomy" id="2713501"/>
    <lineage>
        <taxon>Bacteria</taxon>
        <taxon>Bacillati</taxon>
        <taxon>Bacillota</taxon>
        <taxon>Bacilli</taxon>
        <taxon>Bacillales</taxon>
        <taxon>Listeriaceae</taxon>
        <taxon>Listeria</taxon>
    </lineage>
</organism>
<dbReference type="EMBL" id="JAATOD010000001">
    <property type="protein sequence ID" value="MBC2329362.1"/>
    <property type="molecule type" value="Genomic_DNA"/>
</dbReference>
<reference evidence="1 2" key="1">
    <citation type="submission" date="2020-03" db="EMBL/GenBank/DDBJ databases">
        <title>Soil Listeria distribution.</title>
        <authorList>
            <person name="Liao J."/>
            <person name="Wiedmann M."/>
        </authorList>
    </citation>
    <scope>NUCLEOTIDE SEQUENCE [LARGE SCALE GENOMIC DNA]</scope>
    <source>
        <strain evidence="1 2">FSL L7-0020</strain>
    </source>
</reference>
<dbReference type="Proteomes" id="UP000572016">
    <property type="component" value="Unassembled WGS sequence"/>
</dbReference>
<accession>A0A7X1A1D4</accession>
<evidence type="ECO:0000313" key="2">
    <source>
        <dbReference type="Proteomes" id="UP000572016"/>
    </source>
</evidence>